<protein>
    <submittedName>
        <fullName evidence="1">Uncharacterized protein</fullName>
    </submittedName>
</protein>
<organism evidence="1 2">
    <name type="scientific">Rotaria magnacalcarata</name>
    <dbReference type="NCBI Taxonomy" id="392030"/>
    <lineage>
        <taxon>Eukaryota</taxon>
        <taxon>Metazoa</taxon>
        <taxon>Spiralia</taxon>
        <taxon>Gnathifera</taxon>
        <taxon>Rotifera</taxon>
        <taxon>Eurotatoria</taxon>
        <taxon>Bdelloidea</taxon>
        <taxon>Philodinida</taxon>
        <taxon>Philodinidae</taxon>
        <taxon>Rotaria</taxon>
    </lineage>
</organism>
<dbReference type="AlphaFoldDB" id="A0A8S3I4L5"/>
<proteinExistence type="predicted"/>
<sequence length="63" mass="6940">MSQTNGVITATISNNKLNINDNNNNNNNNNNVDSALDVLQNLLTLAPVLKQNLILMSQQLTQF</sequence>
<comment type="caution">
    <text evidence="1">The sequence shown here is derived from an EMBL/GenBank/DDBJ whole genome shotgun (WGS) entry which is preliminary data.</text>
</comment>
<evidence type="ECO:0000313" key="2">
    <source>
        <dbReference type="Proteomes" id="UP000681720"/>
    </source>
</evidence>
<accession>A0A8S3I4L5</accession>
<dbReference type="Proteomes" id="UP000681720">
    <property type="component" value="Unassembled WGS sequence"/>
</dbReference>
<gene>
    <name evidence="1" type="ORF">GIL414_LOCUS73299</name>
</gene>
<feature type="non-terminal residue" evidence="1">
    <location>
        <position position="63"/>
    </location>
</feature>
<name>A0A8S3I4L5_9BILA</name>
<reference evidence="1" key="1">
    <citation type="submission" date="2021-02" db="EMBL/GenBank/DDBJ databases">
        <authorList>
            <person name="Nowell W R."/>
        </authorList>
    </citation>
    <scope>NUCLEOTIDE SEQUENCE</scope>
</reference>
<evidence type="ECO:0000313" key="1">
    <source>
        <dbReference type="EMBL" id="CAF5191955.1"/>
    </source>
</evidence>
<dbReference type="EMBL" id="CAJOBJ010338327">
    <property type="protein sequence ID" value="CAF5191955.1"/>
    <property type="molecule type" value="Genomic_DNA"/>
</dbReference>